<dbReference type="GO" id="GO:0005789">
    <property type="term" value="C:endoplasmic reticulum membrane"/>
    <property type="evidence" value="ECO:0007669"/>
    <property type="project" value="UniProtKB-SubCell"/>
</dbReference>
<evidence type="ECO:0000256" key="7">
    <source>
        <dbReference type="ARBA" id="ARBA00022824"/>
    </source>
</evidence>
<feature type="binding site" description="axial binding residue" evidence="13">
    <location>
        <position position="454"/>
    </location>
    <ligand>
        <name>heme</name>
        <dbReference type="ChEBI" id="CHEBI:30413"/>
    </ligand>
    <ligandPart>
        <name>Fe</name>
        <dbReference type="ChEBI" id="CHEBI:18248"/>
    </ligandPart>
</feature>
<dbReference type="PROSITE" id="PS00086">
    <property type="entry name" value="CYTOCHROME_P450"/>
    <property type="match status" value="1"/>
</dbReference>
<evidence type="ECO:0000256" key="15">
    <source>
        <dbReference type="SAM" id="Phobius"/>
    </source>
</evidence>
<dbReference type="InterPro" id="IPR001128">
    <property type="entry name" value="Cyt_P450"/>
</dbReference>
<comment type="similarity">
    <text evidence="4 14">Belongs to the cytochrome P450 family.</text>
</comment>
<evidence type="ECO:0000256" key="3">
    <source>
        <dbReference type="ARBA" id="ARBA00004406"/>
    </source>
</evidence>
<dbReference type="InterPro" id="IPR036396">
    <property type="entry name" value="Cyt_P450_sf"/>
</dbReference>
<dbReference type="Gene3D" id="1.10.630.10">
    <property type="entry name" value="Cytochrome P450"/>
    <property type="match status" value="1"/>
</dbReference>
<dbReference type="SUPFAM" id="SSF48264">
    <property type="entry name" value="Cytochrome P450"/>
    <property type="match status" value="1"/>
</dbReference>
<keyword evidence="12 15" id="KW-0472">Membrane</keyword>
<dbReference type="Proteomes" id="UP001152798">
    <property type="component" value="Chromosome 4"/>
</dbReference>
<dbReference type="AlphaFoldDB" id="A0A9P0HCX2"/>
<reference evidence="16" key="1">
    <citation type="submission" date="2022-01" db="EMBL/GenBank/DDBJ databases">
        <authorList>
            <person name="King R."/>
        </authorList>
    </citation>
    <scope>NUCLEOTIDE SEQUENCE</scope>
</reference>
<keyword evidence="10 13" id="KW-0408">Iron</keyword>
<evidence type="ECO:0000256" key="4">
    <source>
        <dbReference type="ARBA" id="ARBA00010617"/>
    </source>
</evidence>
<evidence type="ECO:0000313" key="16">
    <source>
        <dbReference type="EMBL" id="CAH1399975.1"/>
    </source>
</evidence>
<evidence type="ECO:0000313" key="17">
    <source>
        <dbReference type="Proteomes" id="UP001152798"/>
    </source>
</evidence>
<keyword evidence="11 14" id="KW-0503">Monooxygenase</keyword>
<evidence type="ECO:0000256" key="2">
    <source>
        <dbReference type="ARBA" id="ARBA00004174"/>
    </source>
</evidence>
<dbReference type="Pfam" id="PF00067">
    <property type="entry name" value="p450"/>
    <property type="match status" value="1"/>
</dbReference>
<evidence type="ECO:0000256" key="1">
    <source>
        <dbReference type="ARBA" id="ARBA00001971"/>
    </source>
</evidence>
<dbReference type="OrthoDB" id="2789670at2759"/>
<accession>A0A9P0HCX2</accession>
<feature type="transmembrane region" description="Helical" evidence="15">
    <location>
        <begin position="12"/>
        <end position="30"/>
    </location>
</feature>
<name>A0A9P0HCX2_NEZVI</name>
<evidence type="ECO:0008006" key="18">
    <source>
        <dbReference type="Google" id="ProtNLM"/>
    </source>
</evidence>
<evidence type="ECO:0000256" key="12">
    <source>
        <dbReference type="ARBA" id="ARBA00023136"/>
    </source>
</evidence>
<dbReference type="InterPro" id="IPR050476">
    <property type="entry name" value="Insect_CytP450_Detox"/>
</dbReference>
<keyword evidence="6 13" id="KW-0479">Metal-binding</keyword>
<keyword evidence="15" id="KW-0812">Transmembrane</keyword>
<dbReference type="GO" id="GO:0016705">
    <property type="term" value="F:oxidoreductase activity, acting on paired donors, with incorporation or reduction of molecular oxygen"/>
    <property type="evidence" value="ECO:0007669"/>
    <property type="project" value="InterPro"/>
</dbReference>
<keyword evidence="8" id="KW-0492">Microsome</keyword>
<dbReference type="PANTHER" id="PTHR24292:SF54">
    <property type="entry name" value="CYP9F3-RELATED"/>
    <property type="match status" value="1"/>
</dbReference>
<dbReference type="GO" id="GO:0005506">
    <property type="term" value="F:iron ion binding"/>
    <property type="evidence" value="ECO:0007669"/>
    <property type="project" value="InterPro"/>
</dbReference>
<evidence type="ECO:0000256" key="9">
    <source>
        <dbReference type="ARBA" id="ARBA00023002"/>
    </source>
</evidence>
<dbReference type="GO" id="GO:0004497">
    <property type="term" value="F:monooxygenase activity"/>
    <property type="evidence" value="ECO:0007669"/>
    <property type="project" value="UniProtKB-KW"/>
</dbReference>
<proteinExistence type="inferred from homology"/>
<dbReference type="PRINTS" id="PR00463">
    <property type="entry name" value="EP450I"/>
</dbReference>
<organism evidence="16 17">
    <name type="scientific">Nezara viridula</name>
    <name type="common">Southern green stink bug</name>
    <name type="synonym">Cimex viridulus</name>
    <dbReference type="NCBI Taxonomy" id="85310"/>
    <lineage>
        <taxon>Eukaryota</taxon>
        <taxon>Metazoa</taxon>
        <taxon>Ecdysozoa</taxon>
        <taxon>Arthropoda</taxon>
        <taxon>Hexapoda</taxon>
        <taxon>Insecta</taxon>
        <taxon>Pterygota</taxon>
        <taxon>Neoptera</taxon>
        <taxon>Paraneoptera</taxon>
        <taxon>Hemiptera</taxon>
        <taxon>Heteroptera</taxon>
        <taxon>Panheteroptera</taxon>
        <taxon>Pentatomomorpha</taxon>
        <taxon>Pentatomoidea</taxon>
        <taxon>Pentatomidae</taxon>
        <taxon>Pentatominae</taxon>
        <taxon>Nezara</taxon>
    </lineage>
</organism>
<dbReference type="EMBL" id="OV725080">
    <property type="protein sequence ID" value="CAH1399975.1"/>
    <property type="molecule type" value="Genomic_DNA"/>
</dbReference>
<evidence type="ECO:0000256" key="5">
    <source>
        <dbReference type="ARBA" id="ARBA00022617"/>
    </source>
</evidence>
<evidence type="ECO:0000256" key="6">
    <source>
        <dbReference type="ARBA" id="ARBA00022723"/>
    </source>
</evidence>
<sequence length="510" mass="58870">MYYLFNFRSKMFVATAIVVGLLWFFYKNWVSTYSYWKKRGVPFYPAKFPYGSDPNLVKFKEYRGYTVDKMYRELAPEPMFGIFVLRKPMLVVRDPEIIQQILTKEFSHFRDRGIIKLSDKDVINHHLFNLDGERWRALRIKLTPTFTSGRLKTMFPLFVSCAESFSSLLLSKVDSKVDIKELTGRFTADVISSCAFGLDTDVINHPDNKLRNIGIEGIKLKFLMKLKIAIIRLLPGLSSLLPIRFISVEDEDYIIKLIKNIVEQREKNAIVRNDFIDLLIQLKNKGNLGDDGQEFEKPFEMTMELMAAQCFVFFIAGFETSSSVQSFCLYELALHQDIQSRLIKEIDETIEKNGSLTYKAVQEMEYLDMVISETSRKYPTVPTLVRQCTKSVTLSAGQDIEKDTMIIIPVWSLHHDSQYFVDPDKFDPERFSKENRDSIVPYTYLPFGEGPRMCIGMRFGLLQTKVGVVTLLRKFRVEPCEETNIPLVIGGNSATTASDKPIIIKLKARY</sequence>
<keyword evidence="17" id="KW-1185">Reference proteome</keyword>
<dbReference type="GO" id="GO:0020037">
    <property type="term" value="F:heme binding"/>
    <property type="evidence" value="ECO:0007669"/>
    <property type="project" value="InterPro"/>
</dbReference>
<keyword evidence="9 14" id="KW-0560">Oxidoreductase</keyword>
<keyword evidence="7" id="KW-0256">Endoplasmic reticulum</keyword>
<dbReference type="CDD" id="cd11056">
    <property type="entry name" value="CYP6-like"/>
    <property type="match status" value="1"/>
</dbReference>
<protein>
    <recommendedName>
        <fullName evidence="18">Cytochrome P450</fullName>
    </recommendedName>
</protein>
<keyword evidence="15" id="KW-1133">Transmembrane helix</keyword>
<evidence type="ECO:0000256" key="10">
    <source>
        <dbReference type="ARBA" id="ARBA00023004"/>
    </source>
</evidence>
<evidence type="ECO:0000256" key="8">
    <source>
        <dbReference type="ARBA" id="ARBA00022848"/>
    </source>
</evidence>
<dbReference type="InterPro" id="IPR002401">
    <property type="entry name" value="Cyt_P450_E_grp-I"/>
</dbReference>
<keyword evidence="5 13" id="KW-0349">Heme</keyword>
<dbReference type="InterPro" id="IPR017972">
    <property type="entry name" value="Cyt_P450_CS"/>
</dbReference>
<evidence type="ECO:0000256" key="11">
    <source>
        <dbReference type="ARBA" id="ARBA00023033"/>
    </source>
</evidence>
<comment type="subcellular location">
    <subcellularLocation>
        <location evidence="3">Endoplasmic reticulum membrane</location>
        <topology evidence="3">Peripheral membrane protein</topology>
    </subcellularLocation>
    <subcellularLocation>
        <location evidence="2">Microsome membrane</location>
        <topology evidence="2">Peripheral membrane protein</topology>
    </subcellularLocation>
</comment>
<dbReference type="FunFam" id="1.10.630.10:FF:000042">
    <property type="entry name" value="Cytochrome P450"/>
    <property type="match status" value="1"/>
</dbReference>
<comment type="cofactor">
    <cofactor evidence="1 13">
        <name>heme</name>
        <dbReference type="ChEBI" id="CHEBI:30413"/>
    </cofactor>
</comment>
<evidence type="ECO:0000256" key="14">
    <source>
        <dbReference type="RuleBase" id="RU000461"/>
    </source>
</evidence>
<dbReference type="PANTHER" id="PTHR24292">
    <property type="entry name" value="CYTOCHROME P450"/>
    <property type="match status" value="1"/>
</dbReference>
<gene>
    <name evidence="16" type="ORF">NEZAVI_LOCUS9302</name>
</gene>
<evidence type="ECO:0000256" key="13">
    <source>
        <dbReference type="PIRSR" id="PIRSR602401-1"/>
    </source>
</evidence>
<dbReference type="PRINTS" id="PR00385">
    <property type="entry name" value="P450"/>
</dbReference>